<reference evidence="2 3" key="1">
    <citation type="journal article" date="2008" name="BMC Genomics">
        <title>Genome sequence and rapid evolution of the rice pathogen Xanthomonas oryzae pv. oryzae PXO99A.</title>
        <authorList>
            <person name="Salzberg S.L."/>
            <person name="Sommer D.D."/>
            <person name="Schatz M.C."/>
            <person name="Phillippy A.M."/>
            <person name="Rabinowicz P.D."/>
            <person name="Tsuge S."/>
            <person name="Furutani A."/>
            <person name="Ochiai H."/>
            <person name="Delcher A.L."/>
            <person name="Kelley D."/>
            <person name="Madupu R."/>
            <person name="Puiu D."/>
            <person name="Radune D."/>
            <person name="Shumway M."/>
            <person name="Trapnell C."/>
            <person name="Aparna G."/>
            <person name="Jha G."/>
            <person name="Pandey A."/>
            <person name="Patil P.B."/>
            <person name="Ishihara H."/>
            <person name="Meyer D.F."/>
            <person name="Szurek B."/>
            <person name="Verdier V."/>
            <person name="Koebnik R."/>
            <person name="Dow J.M."/>
            <person name="Ryan R.P."/>
            <person name="Hirata H."/>
            <person name="Tsuyumu S."/>
            <person name="Won Lee S."/>
            <person name="Seo Y.S."/>
            <person name="Sriariyanum M."/>
            <person name="Ronald P.C."/>
            <person name="Sonti R.V."/>
            <person name="Van Sluys M.A."/>
            <person name="Leach J.E."/>
            <person name="White F.F."/>
            <person name="Bogdanove A.J."/>
        </authorList>
    </citation>
    <scope>NUCLEOTIDE SEQUENCE [LARGE SCALE GENOMIC DNA]</scope>
    <source>
        <strain evidence="2 3">PXO99A</strain>
    </source>
</reference>
<dbReference type="Proteomes" id="UP000001740">
    <property type="component" value="Chromosome"/>
</dbReference>
<sequence length="38" mass="4383">MSPQRRQRHKNPQDRQRAFNQPLLVSHSELARAASPSS</sequence>
<dbReference type="EMBL" id="CP000967">
    <property type="protein sequence ID" value="ACD59814.1"/>
    <property type="molecule type" value="Genomic_DNA"/>
</dbReference>
<evidence type="ECO:0000256" key="1">
    <source>
        <dbReference type="SAM" id="MobiDB-lite"/>
    </source>
</evidence>
<name>A0A0K0GM21_XANOP</name>
<proteinExistence type="predicted"/>
<dbReference type="HOGENOM" id="CLU_3334916_0_0_6"/>
<organism evidence="2 3">
    <name type="scientific">Xanthomonas oryzae pv. oryzae (strain PXO99A)</name>
    <dbReference type="NCBI Taxonomy" id="360094"/>
    <lineage>
        <taxon>Bacteria</taxon>
        <taxon>Pseudomonadati</taxon>
        <taxon>Pseudomonadota</taxon>
        <taxon>Gammaproteobacteria</taxon>
        <taxon>Lysobacterales</taxon>
        <taxon>Lysobacteraceae</taxon>
        <taxon>Xanthomonas</taxon>
    </lineage>
</organism>
<feature type="compositionally biased region" description="Basic residues" evidence="1">
    <location>
        <begin position="1"/>
        <end position="10"/>
    </location>
</feature>
<feature type="region of interest" description="Disordered" evidence="1">
    <location>
        <begin position="1"/>
        <end position="38"/>
    </location>
</feature>
<accession>A0A0K0GM21</accession>
<evidence type="ECO:0000313" key="2">
    <source>
        <dbReference type="EMBL" id="ACD59814.1"/>
    </source>
</evidence>
<protein>
    <submittedName>
        <fullName evidence="2">Uncharacterized protein</fullName>
    </submittedName>
</protein>
<dbReference type="KEGG" id="xop:PXO_01575"/>
<dbReference type="AlphaFoldDB" id="A0A0K0GM21"/>
<evidence type="ECO:0000313" key="3">
    <source>
        <dbReference type="Proteomes" id="UP000001740"/>
    </source>
</evidence>
<gene>
    <name evidence="2" type="ordered locus">PXO_01575</name>
</gene>